<protein>
    <recommendedName>
        <fullName evidence="6">G-protein coupled receptors family 1 profile domain-containing protein</fullName>
    </recommendedName>
</protein>
<dbReference type="EMBL" id="CAJNOK010000443">
    <property type="protein sequence ID" value="CAF0753791.1"/>
    <property type="molecule type" value="Genomic_DNA"/>
</dbReference>
<dbReference type="Gene3D" id="1.20.1070.10">
    <property type="entry name" value="Rhodopsin 7-helix transmembrane proteins"/>
    <property type="match status" value="1"/>
</dbReference>
<evidence type="ECO:0000313" key="9">
    <source>
        <dbReference type="Proteomes" id="UP000682733"/>
    </source>
</evidence>
<feature type="domain" description="G-protein coupled receptors family 1 profile" evidence="6">
    <location>
        <begin position="105"/>
        <end position="420"/>
    </location>
</feature>
<dbReference type="SUPFAM" id="SSF81321">
    <property type="entry name" value="Family A G protein-coupled receptor-like"/>
    <property type="match status" value="1"/>
</dbReference>
<keyword evidence="3 5" id="KW-1133">Transmembrane helix</keyword>
<dbReference type="Proteomes" id="UP000682733">
    <property type="component" value="Unassembled WGS sequence"/>
</dbReference>
<sequence>MESIVTKTNLTLCKFNYFQACWCSSTNANLSSCNFLLRYVTSNSSHICIWHIIRELIECFDISVLNRTVSSTKSSILSNYQNHTYFPSSFYSYCTIILFIIGLCGNGLSILTLLSKSLRKLNVYRNLAVICSLNIIYLISIFVRYNNIYKHDIRKLSVEICRLHSFLVAYVGHLCSWQLCSMSIERVYALLSLQSYRPTSWIRTALLFLMIAIPLFLFDGQLLFSYGLNSKIKSICPFNVIENVTNNDNNSNDRDVSDHFQKALRYPINLSSTIINQPYIYYTTSTQKMFFDAPIKQRHRVGCVLWNIYDGFIYALIPFIITTICSFIIVLKVCERRRLTVITGGNRHRGQKQTTFKISDNLSVILIAVNVLFLLMTSPFNFYLIIHSFQPNAKCFQHPSLNESLQTIQNAYHALNFLFYCVVGKKFRNSFAHICSKIYDRLLHRYTFIRVRLRRCKKRPPSLNEMEMLNMSNSHPEYKYHQFVRELQQTSIDSVERIFVEMKTLEPNDRASEIIPTFDD</sequence>
<dbReference type="InterPro" id="IPR017452">
    <property type="entry name" value="GPCR_Rhodpsn_7TM"/>
</dbReference>
<reference evidence="8" key="1">
    <citation type="submission" date="2021-02" db="EMBL/GenBank/DDBJ databases">
        <authorList>
            <person name="Nowell W R."/>
        </authorList>
    </citation>
    <scope>NUCLEOTIDE SEQUENCE</scope>
</reference>
<accession>A0A8S2GLR6</accession>
<evidence type="ECO:0000259" key="6">
    <source>
        <dbReference type="PROSITE" id="PS50262"/>
    </source>
</evidence>
<comment type="caution">
    <text evidence="8">The sequence shown here is derived from an EMBL/GenBank/DDBJ whole genome shotgun (WGS) entry which is preliminary data.</text>
</comment>
<keyword evidence="2 5" id="KW-0812">Transmembrane</keyword>
<dbReference type="PRINTS" id="PR00237">
    <property type="entry name" value="GPCRRHODOPSN"/>
</dbReference>
<dbReference type="GO" id="GO:0004930">
    <property type="term" value="F:G protein-coupled receptor activity"/>
    <property type="evidence" value="ECO:0007669"/>
    <property type="project" value="InterPro"/>
</dbReference>
<evidence type="ECO:0000313" key="8">
    <source>
        <dbReference type="EMBL" id="CAF3532755.1"/>
    </source>
</evidence>
<dbReference type="PANTHER" id="PTHR46641">
    <property type="entry name" value="FMRFAMIDE RECEPTOR-RELATED"/>
    <property type="match status" value="1"/>
</dbReference>
<dbReference type="EMBL" id="CAJOBA010000443">
    <property type="protein sequence ID" value="CAF3532755.1"/>
    <property type="molecule type" value="Genomic_DNA"/>
</dbReference>
<dbReference type="InterPro" id="IPR052954">
    <property type="entry name" value="GPCR-Ligand_Int"/>
</dbReference>
<name>A0A8S2GLR6_9BILA</name>
<proteinExistence type="predicted"/>
<evidence type="ECO:0000256" key="4">
    <source>
        <dbReference type="ARBA" id="ARBA00023136"/>
    </source>
</evidence>
<evidence type="ECO:0000256" key="1">
    <source>
        <dbReference type="ARBA" id="ARBA00004370"/>
    </source>
</evidence>
<evidence type="ECO:0000256" key="2">
    <source>
        <dbReference type="ARBA" id="ARBA00022692"/>
    </source>
</evidence>
<organism evidence="8 9">
    <name type="scientific">Didymodactylos carnosus</name>
    <dbReference type="NCBI Taxonomy" id="1234261"/>
    <lineage>
        <taxon>Eukaryota</taxon>
        <taxon>Metazoa</taxon>
        <taxon>Spiralia</taxon>
        <taxon>Gnathifera</taxon>
        <taxon>Rotifera</taxon>
        <taxon>Eurotatoria</taxon>
        <taxon>Bdelloidea</taxon>
        <taxon>Philodinida</taxon>
        <taxon>Philodinidae</taxon>
        <taxon>Didymodactylos</taxon>
    </lineage>
</organism>
<keyword evidence="4 5" id="KW-0472">Membrane</keyword>
<comment type="subcellular location">
    <subcellularLocation>
        <location evidence="1">Membrane</location>
    </subcellularLocation>
</comment>
<feature type="transmembrane region" description="Helical" evidence="5">
    <location>
        <begin position="312"/>
        <end position="331"/>
    </location>
</feature>
<feature type="transmembrane region" description="Helical" evidence="5">
    <location>
        <begin position="362"/>
        <end position="386"/>
    </location>
</feature>
<feature type="transmembrane region" description="Helical" evidence="5">
    <location>
        <begin position="90"/>
        <end position="114"/>
    </location>
</feature>
<evidence type="ECO:0000313" key="7">
    <source>
        <dbReference type="EMBL" id="CAF0753791.1"/>
    </source>
</evidence>
<gene>
    <name evidence="7" type="ORF">OVA965_LOCUS2167</name>
    <name evidence="8" type="ORF">TMI583_LOCUS2167</name>
</gene>
<evidence type="ECO:0000256" key="3">
    <source>
        <dbReference type="ARBA" id="ARBA00022989"/>
    </source>
</evidence>
<dbReference type="GO" id="GO:0016020">
    <property type="term" value="C:membrane"/>
    <property type="evidence" value="ECO:0007669"/>
    <property type="project" value="UniProtKB-SubCell"/>
</dbReference>
<evidence type="ECO:0000256" key="5">
    <source>
        <dbReference type="SAM" id="Phobius"/>
    </source>
</evidence>
<dbReference type="AlphaFoldDB" id="A0A8S2GLR6"/>
<dbReference type="Proteomes" id="UP000677228">
    <property type="component" value="Unassembled WGS sequence"/>
</dbReference>
<feature type="transmembrane region" description="Helical" evidence="5">
    <location>
        <begin position="201"/>
        <end position="218"/>
    </location>
</feature>
<dbReference type="InterPro" id="IPR000276">
    <property type="entry name" value="GPCR_Rhodpsn"/>
</dbReference>
<feature type="transmembrane region" description="Helical" evidence="5">
    <location>
        <begin position="126"/>
        <end position="143"/>
    </location>
</feature>
<dbReference type="PROSITE" id="PS50262">
    <property type="entry name" value="G_PROTEIN_RECEP_F1_2"/>
    <property type="match status" value="1"/>
</dbReference>